<organism evidence="1 2">
    <name type="scientific">Tritrichomonas musculus</name>
    <dbReference type="NCBI Taxonomy" id="1915356"/>
    <lineage>
        <taxon>Eukaryota</taxon>
        <taxon>Metamonada</taxon>
        <taxon>Parabasalia</taxon>
        <taxon>Tritrichomonadida</taxon>
        <taxon>Tritrichomonadidae</taxon>
        <taxon>Tritrichomonas</taxon>
    </lineage>
</organism>
<dbReference type="Proteomes" id="UP001470230">
    <property type="component" value="Unassembled WGS sequence"/>
</dbReference>
<dbReference type="EMBL" id="JAPFFF010000054">
    <property type="protein sequence ID" value="KAK8838876.1"/>
    <property type="molecule type" value="Genomic_DNA"/>
</dbReference>
<reference evidence="1 2" key="1">
    <citation type="submission" date="2024-04" db="EMBL/GenBank/DDBJ databases">
        <title>Tritrichomonas musculus Genome.</title>
        <authorList>
            <person name="Alves-Ferreira E."/>
            <person name="Grigg M."/>
            <person name="Lorenzi H."/>
            <person name="Galac M."/>
        </authorList>
    </citation>
    <scope>NUCLEOTIDE SEQUENCE [LARGE SCALE GENOMIC DNA]</scope>
    <source>
        <strain evidence="1 2">EAF2021</strain>
    </source>
</reference>
<evidence type="ECO:0000313" key="2">
    <source>
        <dbReference type="Proteomes" id="UP001470230"/>
    </source>
</evidence>
<protein>
    <submittedName>
        <fullName evidence="1">Uncharacterized protein</fullName>
    </submittedName>
</protein>
<proteinExistence type="predicted"/>
<comment type="caution">
    <text evidence="1">The sequence shown here is derived from an EMBL/GenBank/DDBJ whole genome shotgun (WGS) entry which is preliminary data.</text>
</comment>
<gene>
    <name evidence="1" type="ORF">M9Y10_032918</name>
</gene>
<evidence type="ECO:0000313" key="1">
    <source>
        <dbReference type="EMBL" id="KAK8838876.1"/>
    </source>
</evidence>
<sequence length="76" mass="8709">MSVKATTRGGAPFSVAVGSISVVILEQNGREIPQTDELKKWPIKYEICKLEEENLKLRGFDIWSHQVLLRQHRSFV</sequence>
<keyword evidence="2" id="KW-1185">Reference proteome</keyword>
<accession>A0ABR2GYY1</accession>
<name>A0ABR2GYY1_9EUKA</name>